<keyword evidence="9" id="KW-1185">Reference proteome</keyword>
<feature type="transmembrane region" description="Helical" evidence="6">
    <location>
        <begin position="21"/>
        <end position="37"/>
    </location>
</feature>
<keyword evidence="2" id="KW-1003">Cell membrane</keyword>
<comment type="caution">
    <text evidence="8">The sequence shown here is derived from an EMBL/GenBank/DDBJ whole genome shotgun (WGS) entry which is preliminary data.</text>
</comment>
<dbReference type="InterPro" id="IPR051258">
    <property type="entry name" value="Diverse_Substrate_Transporter"/>
</dbReference>
<dbReference type="OrthoDB" id="7158585at2"/>
<evidence type="ECO:0000256" key="2">
    <source>
        <dbReference type="ARBA" id="ARBA00022475"/>
    </source>
</evidence>
<feature type="transmembrane region" description="Helical" evidence="6">
    <location>
        <begin position="193"/>
        <end position="213"/>
    </location>
</feature>
<evidence type="ECO:0000256" key="6">
    <source>
        <dbReference type="SAM" id="Phobius"/>
    </source>
</evidence>
<proteinExistence type="predicted"/>
<evidence type="ECO:0000256" key="3">
    <source>
        <dbReference type="ARBA" id="ARBA00022692"/>
    </source>
</evidence>
<feature type="transmembrane region" description="Helical" evidence="6">
    <location>
        <begin position="133"/>
        <end position="154"/>
    </location>
</feature>
<evidence type="ECO:0000259" key="7">
    <source>
        <dbReference type="Pfam" id="PF00892"/>
    </source>
</evidence>
<feature type="transmembrane region" description="Helical" evidence="6">
    <location>
        <begin position="260"/>
        <end position="280"/>
    </location>
</feature>
<gene>
    <name evidence="8" type="ORF">CLV83_0823</name>
</gene>
<protein>
    <submittedName>
        <fullName evidence="8">Drug/metabolite transporter (DMT)-like permease</fullName>
    </submittedName>
</protein>
<accession>A0A4R1GN52</accession>
<comment type="subcellular location">
    <subcellularLocation>
        <location evidence="1">Cell membrane</location>
        <topology evidence="1">Multi-pass membrane protein</topology>
    </subcellularLocation>
</comment>
<evidence type="ECO:0000256" key="1">
    <source>
        <dbReference type="ARBA" id="ARBA00004651"/>
    </source>
</evidence>
<evidence type="ECO:0000256" key="5">
    <source>
        <dbReference type="ARBA" id="ARBA00023136"/>
    </source>
</evidence>
<sequence length="306" mass="33269">MRSFLSTPLIRSSYRVPLPELSLLLVAAFWGTSYGVTKEALVYTGVLAFIAIRFGLTALILLPLHLQQIRTGKAKDSLRALPTGLLLLCIFLAETWGVFHTTATRAAFLISLCVLMTPLIQGLVERRWPKPRLIALVGISLLGVGLLTQTGLPVEEGSWNMNSGDYLMLLAALLRAILVVVTNLLIRDRSLSPLAITSSQSWVVTLGALSLFISSDQPASQLLPLDLSFWWAAVYLTLCCTLYALFAQNYGLKHTSPSRVALLTGSEPAFGALFAFIWLGESLTPVQLLGAGCILLSTLIATLQRK</sequence>
<feature type="transmembrane region" description="Helical" evidence="6">
    <location>
        <begin position="78"/>
        <end position="99"/>
    </location>
</feature>
<dbReference type="Pfam" id="PF00892">
    <property type="entry name" value="EamA"/>
    <property type="match status" value="2"/>
</dbReference>
<dbReference type="PANTHER" id="PTHR42920">
    <property type="entry name" value="OS03G0707200 PROTEIN-RELATED"/>
    <property type="match status" value="1"/>
</dbReference>
<dbReference type="Proteomes" id="UP000294546">
    <property type="component" value="Unassembled WGS sequence"/>
</dbReference>
<feature type="transmembrane region" description="Helical" evidence="6">
    <location>
        <begin position="105"/>
        <end position="124"/>
    </location>
</feature>
<feature type="transmembrane region" description="Helical" evidence="6">
    <location>
        <begin position="228"/>
        <end position="248"/>
    </location>
</feature>
<feature type="transmembrane region" description="Helical" evidence="6">
    <location>
        <begin position="166"/>
        <end position="186"/>
    </location>
</feature>
<organism evidence="8 9">
    <name type="scientific">Marinobacterium mangrovicola</name>
    <dbReference type="NCBI Taxonomy" id="1476959"/>
    <lineage>
        <taxon>Bacteria</taxon>
        <taxon>Pseudomonadati</taxon>
        <taxon>Pseudomonadota</taxon>
        <taxon>Gammaproteobacteria</taxon>
        <taxon>Oceanospirillales</taxon>
        <taxon>Oceanospirillaceae</taxon>
        <taxon>Marinobacterium</taxon>
    </lineage>
</organism>
<keyword evidence="4 6" id="KW-1133">Transmembrane helix</keyword>
<dbReference type="PANTHER" id="PTHR42920:SF5">
    <property type="entry name" value="EAMA DOMAIN-CONTAINING PROTEIN"/>
    <property type="match status" value="1"/>
</dbReference>
<evidence type="ECO:0000256" key="4">
    <source>
        <dbReference type="ARBA" id="ARBA00022989"/>
    </source>
</evidence>
<evidence type="ECO:0000313" key="8">
    <source>
        <dbReference type="EMBL" id="TCK08731.1"/>
    </source>
</evidence>
<feature type="domain" description="EamA" evidence="7">
    <location>
        <begin position="21"/>
        <end position="148"/>
    </location>
</feature>
<keyword evidence="5 6" id="KW-0472">Membrane</keyword>
<feature type="transmembrane region" description="Helical" evidence="6">
    <location>
        <begin position="43"/>
        <end position="66"/>
    </location>
</feature>
<dbReference type="EMBL" id="SMFU01000007">
    <property type="protein sequence ID" value="TCK08731.1"/>
    <property type="molecule type" value="Genomic_DNA"/>
</dbReference>
<keyword evidence="3 6" id="KW-0812">Transmembrane</keyword>
<dbReference type="InterPro" id="IPR037185">
    <property type="entry name" value="EmrE-like"/>
</dbReference>
<feature type="domain" description="EamA" evidence="7">
    <location>
        <begin position="163"/>
        <end position="302"/>
    </location>
</feature>
<dbReference type="InterPro" id="IPR000620">
    <property type="entry name" value="EamA_dom"/>
</dbReference>
<dbReference type="AlphaFoldDB" id="A0A4R1GN52"/>
<name>A0A4R1GN52_9GAMM</name>
<dbReference type="GO" id="GO:0005886">
    <property type="term" value="C:plasma membrane"/>
    <property type="evidence" value="ECO:0007669"/>
    <property type="project" value="UniProtKB-SubCell"/>
</dbReference>
<dbReference type="SUPFAM" id="SSF103481">
    <property type="entry name" value="Multidrug resistance efflux transporter EmrE"/>
    <property type="match status" value="2"/>
</dbReference>
<evidence type="ECO:0000313" key="9">
    <source>
        <dbReference type="Proteomes" id="UP000294546"/>
    </source>
</evidence>
<feature type="transmembrane region" description="Helical" evidence="6">
    <location>
        <begin position="286"/>
        <end position="303"/>
    </location>
</feature>
<reference evidence="8 9" key="1">
    <citation type="submission" date="2019-03" db="EMBL/GenBank/DDBJ databases">
        <title>Genomic Encyclopedia of Archaeal and Bacterial Type Strains, Phase II (KMG-II): from individual species to whole genera.</title>
        <authorList>
            <person name="Goeker M."/>
        </authorList>
    </citation>
    <scope>NUCLEOTIDE SEQUENCE [LARGE SCALE GENOMIC DNA]</scope>
    <source>
        <strain evidence="8 9">DSM 27697</strain>
    </source>
</reference>